<protein>
    <submittedName>
        <fullName evidence="1">Uncharacterized protein</fullName>
    </submittedName>
</protein>
<reference evidence="1" key="1">
    <citation type="submission" date="2020-05" db="EMBL/GenBank/DDBJ databases">
        <title>Large-scale comparative analyses of tick genomes elucidate their genetic diversity and vector capacities.</title>
        <authorList>
            <person name="Jia N."/>
            <person name="Wang J."/>
            <person name="Shi W."/>
            <person name="Du L."/>
            <person name="Sun Y."/>
            <person name="Zhan W."/>
            <person name="Jiang J."/>
            <person name="Wang Q."/>
            <person name="Zhang B."/>
            <person name="Ji P."/>
            <person name="Sakyi L.B."/>
            <person name="Cui X."/>
            <person name="Yuan T."/>
            <person name="Jiang B."/>
            <person name="Yang W."/>
            <person name="Lam T.T.-Y."/>
            <person name="Chang Q."/>
            <person name="Ding S."/>
            <person name="Wang X."/>
            <person name="Zhu J."/>
            <person name="Ruan X."/>
            <person name="Zhao L."/>
            <person name="Wei J."/>
            <person name="Que T."/>
            <person name="Du C."/>
            <person name="Cheng J."/>
            <person name="Dai P."/>
            <person name="Han X."/>
            <person name="Huang E."/>
            <person name="Gao Y."/>
            <person name="Liu J."/>
            <person name="Shao H."/>
            <person name="Ye R."/>
            <person name="Li L."/>
            <person name="Wei W."/>
            <person name="Wang X."/>
            <person name="Wang C."/>
            <person name="Yang T."/>
            <person name="Huo Q."/>
            <person name="Li W."/>
            <person name="Guo W."/>
            <person name="Chen H."/>
            <person name="Zhou L."/>
            <person name="Ni X."/>
            <person name="Tian J."/>
            <person name="Zhou Y."/>
            <person name="Sheng Y."/>
            <person name="Liu T."/>
            <person name="Pan Y."/>
            <person name="Xia L."/>
            <person name="Li J."/>
            <person name="Zhao F."/>
            <person name="Cao W."/>
        </authorList>
    </citation>
    <scope>NUCLEOTIDE SEQUENCE</scope>
    <source>
        <strain evidence="1">Hyas-2018</strain>
    </source>
</reference>
<dbReference type="Proteomes" id="UP000821845">
    <property type="component" value="Chromosome 10"/>
</dbReference>
<accession>A0ACB7T779</accession>
<evidence type="ECO:0000313" key="2">
    <source>
        <dbReference type="Proteomes" id="UP000821845"/>
    </source>
</evidence>
<name>A0ACB7T779_HYAAI</name>
<gene>
    <name evidence="1" type="ORF">HPB50_011972</name>
</gene>
<proteinExistence type="predicted"/>
<dbReference type="EMBL" id="CM023490">
    <property type="protein sequence ID" value="KAH6942928.1"/>
    <property type="molecule type" value="Genomic_DNA"/>
</dbReference>
<comment type="caution">
    <text evidence="1">The sequence shown here is derived from an EMBL/GenBank/DDBJ whole genome shotgun (WGS) entry which is preliminary data.</text>
</comment>
<sequence length="605" mass="68536">MVYTVEGEQIDPAVLRDGSWQHPRRPADPLDIQKHFGRKRTDPTEPPADLGRTGASAASKSKLRPPQLPRRKPMPRLPEEDYKIVLRPKCPVNLTNIGLVALLEAIYTTTKVDQAQAEQAEQVRVHPIKNTITISTPDKARANAYRALELLRSEEYSIDMPVSAYVPAPDDSIRGLVYKAYTNETDHDINEEISRKNPQLPIVSARRLGNSRHFVITFAGKDLPSSIRYRCFNLNVYPFRDRPEACFNCRKLGHRTDVCPQPRPPTPRCRRCGEQHWPPPEGEKPTCVPLCVVCHGQHSRGSRSCKRRFIQPKQTKRTWMTSISITGDTRRSRSRERTQADFRDRSESFPRLQSRELDKAISDGHNSQHDEPAKHVAWSSGKPHHRESTVPQVAAPLETPSEQMPRNARVLTHTREERSGFKTSQAVREEGSQARHQQSKPQQQQQDPQKLAHDRRFSRGVAPFTFGGRESAAKQQRREAYFELHNLKAQARRNRRKAVNKAHKSSDSVGKWGAYKMASTCPLLPSPSAATEDQGTVYWKKAVNLVAIAMQSDNSYPLLVDRFAAYGPLPSCSWPAKPRLPGRSTPYLRTGTWWADALPKDAAAR</sequence>
<organism evidence="1 2">
    <name type="scientific">Hyalomma asiaticum</name>
    <name type="common">Tick</name>
    <dbReference type="NCBI Taxonomy" id="266040"/>
    <lineage>
        <taxon>Eukaryota</taxon>
        <taxon>Metazoa</taxon>
        <taxon>Ecdysozoa</taxon>
        <taxon>Arthropoda</taxon>
        <taxon>Chelicerata</taxon>
        <taxon>Arachnida</taxon>
        <taxon>Acari</taxon>
        <taxon>Parasitiformes</taxon>
        <taxon>Ixodida</taxon>
        <taxon>Ixodoidea</taxon>
        <taxon>Ixodidae</taxon>
        <taxon>Hyalomminae</taxon>
        <taxon>Hyalomma</taxon>
    </lineage>
</organism>
<evidence type="ECO:0000313" key="1">
    <source>
        <dbReference type="EMBL" id="KAH6942928.1"/>
    </source>
</evidence>
<keyword evidence="2" id="KW-1185">Reference proteome</keyword>